<accession>A0A8J8GGP3</accession>
<dbReference type="Pfam" id="PF01370">
    <property type="entry name" value="Epimerase"/>
    <property type="match status" value="1"/>
</dbReference>
<gene>
    <name evidence="3" type="ORF">HR057_13875</name>
</gene>
<reference evidence="3" key="1">
    <citation type="submission" date="2020-06" db="EMBL/GenBank/DDBJ databases">
        <title>A novel thermopfilic bacterium from Erzurum, Turkey.</title>
        <authorList>
            <person name="Adiguzel A."/>
            <person name="Ay H."/>
            <person name="Baltaci M.O."/>
        </authorList>
    </citation>
    <scope>NUCLEOTIDE SEQUENCE</scope>
    <source>
        <strain evidence="3">P2</strain>
    </source>
</reference>
<dbReference type="Gene3D" id="3.40.50.720">
    <property type="entry name" value="NAD(P)-binding Rossmann-like Domain"/>
    <property type="match status" value="1"/>
</dbReference>
<dbReference type="InterPro" id="IPR036291">
    <property type="entry name" value="NAD(P)-bd_dom_sf"/>
</dbReference>
<evidence type="ECO:0000259" key="2">
    <source>
        <dbReference type="Pfam" id="PF01370"/>
    </source>
</evidence>
<protein>
    <submittedName>
        <fullName evidence="3">GDP-mannose 4,6-dehydratase</fullName>
    </submittedName>
</protein>
<proteinExistence type="predicted"/>
<dbReference type="SUPFAM" id="SSF51735">
    <property type="entry name" value="NAD(P)-binding Rossmann-fold domains"/>
    <property type="match status" value="1"/>
</dbReference>
<evidence type="ECO:0000313" key="3">
    <source>
        <dbReference type="EMBL" id="NSL52841.1"/>
    </source>
</evidence>
<comment type="caution">
    <text evidence="3">The sequence shown here is derived from an EMBL/GenBank/DDBJ whole genome shotgun (WGS) entry which is preliminary data.</text>
</comment>
<dbReference type="EMBL" id="JABTTE010000022">
    <property type="protein sequence ID" value="NSL52841.1"/>
    <property type="molecule type" value="Genomic_DNA"/>
</dbReference>
<dbReference type="InterPro" id="IPR001509">
    <property type="entry name" value="Epimerase_deHydtase"/>
</dbReference>
<keyword evidence="1" id="KW-0520">NAD</keyword>
<dbReference type="PANTHER" id="PTHR43574">
    <property type="entry name" value="EPIMERASE-RELATED"/>
    <property type="match status" value="1"/>
</dbReference>
<dbReference type="Proteomes" id="UP000625804">
    <property type="component" value="Unassembled WGS sequence"/>
</dbReference>
<evidence type="ECO:0000313" key="4">
    <source>
        <dbReference type="Proteomes" id="UP000625804"/>
    </source>
</evidence>
<dbReference type="AlphaFoldDB" id="A0A8J8GGP3"/>
<organism evidence="3 4">
    <name type="scientific">Calidifontibacillus erzurumensis</name>
    <dbReference type="NCBI Taxonomy" id="2741433"/>
    <lineage>
        <taxon>Bacteria</taxon>
        <taxon>Bacillati</taxon>
        <taxon>Bacillota</taxon>
        <taxon>Bacilli</taxon>
        <taxon>Bacillales</taxon>
        <taxon>Bacillaceae</taxon>
        <taxon>Calidifontibacillus/Schinkia group</taxon>
        <taxon>Calidifontibacillus</taxon>
    </lineage>
</organism>
<evidence type="ECO:0000256" key="1">
    <source>
        <dbReference type="ARBA" id="ARBA00023027"/>
    </source>
</evidence>
<dbReference type="RefSeq" id="WP_173732038.1">
    <property type="nucleotide sequence ID" value="NZ_JABTTE010000022.1"/>
</dbReference>
<name>A0A8J8GGP3_9BACI</name>
<keyword evidence="4" id="KW-1185">Reference proteome</keyword>
<feature type="domain" description="NAD-dependent epimerase/dehydratase" evidence="2">
    <location>
        <begin position="9"/>
        <end position="256"/>
    </location>
</feature>
<dbReference type="Gene3D" id="3.90.25.10">
    <property type="entry name" value="UDP-galactose 4-epimerase, domain 1"/>
    <property type="match status" value="1"/>
</dbReference>
<sequence length="329" mass="38057">MNEQTKSYIFVTGSAGFIGFHLARRLLEEGYHVLGLDNINDYYDPTLKWDRLKILKAYKNFTFIKGSLENLELLESLFEQYNLPIVVHLAAQAGVRYSLKNPHQYIQSNLVGFMNILECCKDKKVEHLLYASSSSVYGNNKKIPFSIHDEVNEPISVYAATKRANELLAFTYSHLYKLPTTGLRFFTVYGPWGRPDMALFSFTKAILNDQPIEIYNYGHMKRDFTYIDDIIEPIMRLVKKGPPTDKTPPYKIYNLGHNKPVLLSDFIKTLEKKLGKQAHKIYLPLQPGDVTETYADINELIQDLSYQPQVSIEEGIENFVTWYKSYYKS</sequence>
<dbReference type="PRINTS" id="PR01713">
    <property type="entry name" value="NUCEPIMERASE"/>
</dbReference>